<proteinExistence type="predicted"/>
<reference evidence="3 4" key="1">
    <citation type="submission" date="2013-04" db="EMBL/GenBank/DDBJ databases">
        <title>The Genome Sequence of Parabacteroides gordonii DSM 23371.</title>
        <authorList>
            <consortium name="The Broad Institute Genomics Platform"/>
            <person name="Earl A."/>
            <person name="Ward D."/>
            <person name="Feldgarden M."/>
            <person name="Gevers D."/>
            <person name="Martens E."/>
            <person name="Sakamoto M."/>
            <person name="Benno Y."/>
            <person name="Suzuki N."/>
            <person name="Matsunaga N."/>
            <person name="Koshihara K."/>
            <person name="Seki M."/>
            <person name="Komiya H."/>
            <person name="Walker B."/>
            <person name="Young S."/>
            <person name="Zeng Q."/>
            <person name="Gargeya S."/>
            <person name="Fitzgerald M."/>
            <person name="Haas B."/>
            <person name="Abouelleil A."/>
            <person name="Allen A.W."/>
            <person name="Alvarado L."/>
            <person name="Arachchi H.M."/>
            <person name="Berlin A.M."/>
            <person name="Chapman S.B."/>
            <person name="Gainer-Dewar J."/>
            <person name="Goldberg J."/>
            <person name="Griggs A."/>
            <person name="Gujja S."/>
            <person name="Hansen M."/>
            <person name="Howarth C."/>
            <person name="Imamovic A."/>
            <person name="Ireland A."/>
            <person name="Larimer J."/>
            <person name="McCowan C."/>
            <person name="Murphy C."/>
            <person name="Pearson M."/>
            <person name="Poon T.W."/>
            <person name="Priest M."/>
            <person name="Roberts A."/>
            <person name="Saif S."/>
            <person name="Shea T."/>
            <person name="Sisk P."/>
            <person name="Sykes S."/>
            <person name="Wortman J."/>
            <person name="Nusbaum C."/>
            <person name="Birren B."/>
        </authorList>
    </citation>
    <scope>NUCLEOTIDE SEQUENCE [LARGE SCALE GENOMIC DNA]</scope>
    <source>
        <strain evidence="3 4">MS-1</strain>
    </source>
</reference>
<dbReference type="Proteomes" id="UP000033035">
    <property type="component" value="Unassembled WGS sequence"/>
</dbReference>
<evidence type="ECO:0000313" key="3">
    <source>
        <dbReference type="EMBL" id="KKB58040.1"/>
    </source>
</evidence>
<gene>
    <name evidence="3" type="ORF">HMPREF1536_01849</name>
</gene>
<evidence type="ECO:0000256" key="1">
    <source>
        <dbReference type="SAM" id="SignalP"/>
    </source>
</evidence>
<feature type="signal peptide" evidence="1">
    <location>
        <begin position="1"/>
        <end position="21"/>
    </location>
</feature>
<feature type="chain" id="PRO_5002489580" description="Outer membrane protein beta-barrel domain-containing protein" evidence="1">
    <location>
        <begin position="22"/>
        <end position="222"/>
    </location>
</feature>
<keyword evidence="4" id="KW-1185">Reference proteome</keyword>
<dbReference type="AlphaFoldDB" id="A0A0F5JKF5"/>
<sequence length="222" mass="24830">MKTKLCIILSMLIGMSVVKLSAQVRLGAEVGVNMARLGVKGDHRQVLPVGGLTIDYQLGNNIMLLSGIYHTTKGANGLVDGSRELMVRLGYLELPVMFGYRIPVVEHISLVPQLGAYFACGVNGYGEFGANFVHTGIGNTDGIWYNPFERFDLKTGKNEYIEPFERFDSGLRFALSAEVYKFNLSLAYDLGLKKTWKEFDPDNYFKYKNRSVAITIGYKFNL</sequence>
<keyword evidence="1" id="KW-0732">Signal</keyword>
<accession>A0A0F5JKF5</accession>
<comment type="caution">
    <text evidence="3">The sequence shown here is derived from an EMBL/GenBank/DDBJ whole genome shotgun (WGS) entry which is preliminary data.</text>
</comment>
<evidence type="ECO:0000259" key="2">
    <source>
        <dbReference type="Pfam" id="PF13568"/>
    </source>
</evidence>
<feature type="domain" description="Outer membrane protein beta-barrel" evidence="2">
    <location>
        <begin position="24"/>
        <end position="194"/>
    </location>
</feature>
<protein>
    <recommendedName>
        <fullName evidence="2">Outer membrane protein beta-barrel domain-containing protein</fullName>
    </recommendedName>
</protein>
<evidence type="ECO:0000313" key="4">
    <source>
        <dbReference type="Proteomes" id="UP000033035"/>
    </source>
</evidence>
<name>A0A0F5JKF5_9BACT</name>
<dbReference type="HOGENOM" id="CLU_1228931_0_0_10"/>
<dbReference type="InterPro" id="IPR025665">
    <property type="entry name" value="Beta-barrel_OMP_2"/>
</dbReference>
<dbReference type="STRING" id="1203610.HMPREF1536_01849"/>
<dbReference type="EMBL" id="AQHW01000011">
    <property type="protein sequence ID" value="KKB58040.1"/>
    <property type="molecule type" value="Genomic_DNA"/>
</dbReference>
<dbReference type="Pfam" id="PF13568">
    <property type="entry name" value="OMP_b-brl_2"/>
    <property type="match status" value="1"/>
</dbReference>
<dbReference type="PATRIC" id="fig|1203610.3.peg.1899"/>
<dbReference type="RefSeq" id="WP_081693426.1">
    <property type="nucleotide sequence ID" value="NZ_KE386765.1"/>
</dbReference>
<organism evidence="3 4">
    <name type="scientific">Parabacteroides gordonii MS-1 = DSM 23371</name>
    <dbReference type="NCBI Taxonomy" id="1203610"/>
    <lineage>
        <taxon>Bacteria</taxon>
        <taxon>Pseudomonadati</taxon>
        <taxon>Bacteroidota</taxon>
        <taxon>Bacteroidia</taxon>
        <taxon>Bacteroidales</taxon>
        <taxon>Tannerellaceae</taxon>
        <taxon>Parabacteroides</taxon>
    </lineage>
</organism>